<gene>
    <name evidence="7" type="ORF">SAMN05421848_1091</name>
</gene>
<evidence type="ECO:0000256" key="5">
    <source>
        <dbReference type="ARBA" id="ARBA00023136"/>
    </source>
</evidence>
<feature type="transmembrane region" description="Helical" evidence="6">
    <location>
        <begin position="195"/>
        <end position="222"/>
    </location>
</feature>
<protein>
    <submittedName>
        <fullName evidence="7">Tellurite resistance protein TerC</fullName>
    </submittedName>
</protein>
<feature type="transmembrane region" description="Helical" evidence="6">
    <location>
        <begin position="299"/>
        <end position="321"/>
    </location>
</feature>
<name>A0A1I1IAQ6_9GAMM</name>
<dbReference type="InterPro" id="IPR022369">
    <property type="entry name" value="Integral_membrane_TerC_rswitch"/>
</dbReference>
<organism evidence="7 8">
    <name type="scientific">Kushneria avicenniae</name>
    <dbReference type="NCBI Taxonomy" id="402385"/>
    <lineage>
        <taxon>Bacteria</taxon>
        <taxon>Pseudomonadati</taxon>
        <taxon>Pseudomonadota</taxon>
        <taxon>Gammaproteobacteria</taxon>
        <taxon>Oceanospirillales</taxon>
        <taxon>Halomonadaceae</taxon>
        <taxon>Kushneria</taxon>
    </lineage>
</organism>
<sequence>MNVPAWIWEATIAGFAAIFIFDFFSHVRKPHAPTLRESALWSVFYITLAAIFGVGLWMIWGHDRGVEYFAGFITEKSLSVDNLFVFAIIMAKFAVPRIYQQKALLIGIIMALIMRGIFIAVGAAAINQFSWVFYIFGLFLLYTAFKLAIESAQHKESGDDEFEPNALVKFAQRHLPVTDQFHEQRLLARENGKRVLTPLFLVILTLGVTDLLFALDSIPAIYGLTQEPYIVFTANAFALLGLLQLYFLLGGLLDRLVYLGFGLSLILGFIGVKLVMHAMVENTLPFINDGQPLEWVPHISTVLSLLVIVGILLITTVASLLKTRHDRQADRPIDTNG</sequence>
<dbReference type="NCBIfam" id="TIGR03718">
    <property type="entry name" value="R_switched_Alx"/>
    <property type="match status" value="1"/>
</dbReference>
<accession>A0A1I1IAQ6</accession>
<feature type="transmembrane region" description="Helical" evidence="6">
    <location>
        <begin position="6"/>
        <end position="27"/>
    </location>
</feature>
<evidence type="ECO:0000256" key="3">
    <source>
        <dbReference type="ARBA" id="ARBA00022692"/>
    </source>
</evidence>
<feature type="transmembrane region" description="Helical" evidence="6">
    <location>
        <begin position="256"/>
        <end position="279"/>
    </location>
</feature>
<feature type="transmembrane region" description="Helical" evidence="6">
    <location>
        <begin position="131"/>
        <end position="149"/>
    </location>
</feature>
<feature type="transmembrane region" description="Helical" evidence="6">
    <location>
        <begin position="39"/>
        <end position="60"/>
    </location>
</feature>
<dbReference type="GO" id="GO:0016020">
    <property type="term" value="C:membrane"/>
    <property type="evidence" value="ECO:0007669"/>
    <property type="project" value="UniProtKB-SubCell"/>
</dbReference>
<dbReference type="Proteomes" id="UP000199046">
    <property type="component" value="Unassembled WGS sequence"/>
</dbReference>
<dbReference type="PANTHER" id="PTHR30238">
    <property type="entry name" value="MEMBRANE BOUND PREDICTED REDOX MODULATOR"/>
    <property type="match status" value="1"/>
</dbReference>
<reference evidence="8" key="1">
    <citation type="submission" date="2016-10" db="EMBL/GenBank/DDBJ databases">
        <authorList>
            <person name="Varghese N."/>
            <person name="Submissions S."/>
        </authorList>
    </citation>
    <scope>NUCLEOTIDE SEQUENCE [LARGE SCALE GENOMIC DNA]</scope>
    <source>
        <strain evidence="8">DSM 23439</strain>
    </source>
</reference>
<evidence type="ECO:0000256" key="6">
    <source>
        <dbReference type="SAM" id="Phobius"/>
    </source>
</evidence>
<comment type="subcellular location">
    <subcellularLocation>
        <location evidence="1">Membrane</location>
        <topology evidence="1">Multi-pass membrane protein</topology>
    </subcellularLocation>
</comment>
<feature type="transmembrane region" description="Helical" evidence="6">
    <location>
        <begin position="103"/>
        <end position="125"/>
    </location>
</feature>
<evidence type="ECO:0000256" key="4">
    <source>
        <dbReference type="ARBA" id="ARBA00022989"/>
    </source>
</evidence>
<evidence type="ECO:0000313" key="8">
    <source>
        <dbReference type="Proteomes" id="UP000199046"/>
    </source>
</evidence>
<evidence type="ECO:0000256" key="2">
    <source>
        <dbReference type="ARBA" id="ARBA00007511"/>
    </source>
</evidence>
<comment type="similarity">
    <text evidence="2">Belongs to the TerC family.</text>
</comment>
<dbReference type="RefSeq" id="WP_090131528.1">
    <property type="nucleotide sequence ID" value="NZ_FOLY01000002.1"/>
</dbReference>
<dbReference type="EMBL" id="FOLY01000002">
    <property type="protein sequence ID" value="SFC32882.1"/>
    <property type="molecule type" value="Genomic_DNA"/>
</dbReference>
<dbReference type="PANTHER" id="PTHR30238:SF0">
    <property type="entry name" value="THYLAKOID MEMBRANE PROTEIN TERC, CHLOROPLASTIC"/>
    <property type="match status" value="1"/>
</dbReference>
<keyword evidence="3 6" id="KW-0812">Transmembrane</keyword>
<keyword evidence="8" id="KW-1185">Reference proteome</keyword>
<dbReference type="InterPro" id="IPR005496">
    <property type="entry name" value="Integral_membrane_TerC"/>
</dbReference>
<dbReference type="Pfam" id="PF03741">
    <property type="entry name" value="TerC"/>
    <property type="match status" value="1"/>
</dbReference>
<keyword evidence="5 6" id="KW-0472">Membrane</keyword>
<keyword evidence="4 6" id="KW-1133">Transmembrane helix</keyword>
<dbReference type="AlphaFoldDB" id="A0A1I1IAQ6"/>
<feature type="transmembrane region" description="Helical" evidence="6">
    <location>
        <begin position="66"/>
        <end position="91"/>
    </location>
</feature>
<evidence type="ECO:0000256" key="1">
    <source>
        <dbReference type="ARBA" id="ARBA00004141"/>
    </source>
</evidence>
<dbReference type="OrthoDB" id="9783692at2"/>
<evidence type="ECO:0000313" key="7">
    <source>
        <dbReference type="EMBL" id="SFC32882.1"/>
    </source>
</evidence>
<proteinExistence type="inferred from homology"/>
<feature type="transmembrane region" description="Helical" evidence="6">
    <location>
        <begin position="228"/>
        <end position="249"/>
    </location>
</feature>